<evidence type="ECO:0000256" key="3">
    <source>
        <dbReference type="ARBA" id="ARBA00022964"/>
    </source>
</evidence>
<feature type="domain" description="Fe2OG dioxygenase" evidence="9">
    <location>
        <begin position="324"/>
        <end position="428"/>
    </location>
</feature>
<feature type="chain" id="PRO_5044859882" description="Fe2OG dioxygenase domain-containing protein" evidence="8">
    <location>
        <begin position="22"/>
        <end position="534"/>
    </location>
</feature>
<keyword evidence="3" id="KW-0223">Dioxygenase</keyword>
<dbReference type="Gene3D" id="2.60.120.620">
    <property type="entry name" value="q2cbj1_9rhob like domain"/>
    <property type="match status" value="1"/>
</dbReference>
<reference evidence="10 11" key="1">
    <citation type="submission" date="2024-10" db="EMBL/GenBank/DDBJ databases">
        <title>Updated reference genomes for cyclostephanoid diatoms.</title>
        <authorList>
            <person name="Roberts W.R."/>
            <person name="Alverson A.J."/>
        </authorList>
    </citation>
    <scope>NUCLEOTIDE SEQUENCE [LARGE SCALE GENOMIC DNA]</scope>
    <source>
        <strain evidence="10 11">AJA010-31</strain>
    </source>
</reference>
<dbReference type="InterPro" id="IPR003137">
    <property type="entry name" value="PA_domain"/>
</dbReference>
<keyword evidence="11" id="KW-1185">Reference proteome</keyword>
<feature type="compositionally biased region" description="Basic and acidic residues" evidence="6">
    <location>
        <begin position="92"/>
        <end position="106"/>
    </location>
</feature>
<dbReference type="InterPro" id="IPR006620">
    <property type="entry name" value="Pro_4_hyd_alph"/>
</dbReference>
<evidence type="ECO:0000256" key="6">
    <source>
        <dbReference type="SAM" id="MobiDB-lite"/>
    </source>
</evidence>
<evidence type="ECO:0000256" key="4">
    <source>
        <dbReference type="ARBA" id="ARBA00023002"/>
    </source>
</evidence>
<gene>
    <name evidence="10" type="ORF">ACHAWO_011811</name>
</gene>
<evidence type="ECO:0000313" key="10">
    <source>
        <dbReference type="EMBL" id="KAL3773143.1"/>
    </source>
</evidence>
<keyword evidence="5" id="KW-0408">Iron</keyword>
<comment type="caution">
    <text evidence="10">The sequence shown here is derived from an EMBL/GenBank/DDBJ whole genome shotgun (WGS) entry which is preliminary data.</text>
</comment>
<comment type="cofactor">
    <cofactor evidence="1">
        <name>L-ascorbate</name>
        <dbReference type="ChEBI" id="CHEBI:38290"/>
    </cofactor>
</comment>
<feature type="compositionally biased region" description="Low complexity" evidence="6">
    <location>
        <begin position="513"/>
        <end position="523"/>
    </location>
</feature>
<accession>A0ABD3NAS4</accession>
<dbReference type="Pfam" id="PF02225">
    <property type="entry name" value="PA"/>
    <property type="match status" value="1"/>
</dbReference>
<feature type="region of interest" description="Disordered" evidence="6">
    <location>
        <begin position="499"/>
        <end position="534"/>
    </location>
</feature>
<keyword evidence="7" id="KW-0812">Transmembrane</keyword>
<dbReference type="PANTHER" id="PTHR10869">
    <property type="entry name" value="PROLYL 4-HYDROXYLASE ALPHA SUBUNIT"/>
    <property type="match status" value="1"/>
</dbReference>
<feature type="region of interest" description="Disordered" evidence="6">
    <location>
        <begin position="83"/>
        <end position="107"/>
    </location>
</feature>
<feature type="compositionally biased region" description="Basic and acidic residues" evidence="6">
    <location>
        <begin position="499"/>
        <end position="509"/>
    </location>
</feature>
<dbReference type="GO" id="GO:0046872">
    <property type="term" value="F:metal ion binding"/>
    <property type="evidence" value="ECO:0007669"/>
    <property type="project" value="UniProtKB-KW"/>
</dbReference>
<dbReference type="Gene3D" id="3.50.30.30">
    <property type="match status" value="1"/>
</dbReference>
<keyword evidence="7" id="KW-0472">Membrane</keyword>
<dbReference type="InterPro" id="IPR005123">
    <property type="entry name" value="Oxoglu/Fe-dep_dioxygenase_dom"/>
</dbReference>
<keyword evidence="2" id="KW-0479">Metal-binding</keyword>
<keyword evidence="8" id="KW-0732">Signal</keyword>
<organism evidence="10 11">
    <name type="scientific">Cyclotella atomus</name>
    <dbReference type="NCBI Taxonomy" id="382360"/>
    <lineage>
        <taxon>Eukaryota</taxon>
        <taxon>Sar</taxon>
        <taxon>Stramenopiles</taxon>
        <taxon>Ochrophyta</taxon>
        <taxon>Bacillariophyta</taxon>
        <taxon>Coscinodiscophyceae</taxon>
        <taxon>Thalassiosirophycidae</taxon>
        <taxon>Stephanodiscales</taxon>
        <taxon>Stephanodiscaceae</taxon>
        <taxon>Cyclotella</taxon>
    </lineage>
</organism>
<evidence type="ECO:0000259" key="9">
    <source>
        <dbReference type="PROSITE" id="PS51471"/>
    </source>
</evidence>
<protein>
    <recommendedName>
        <fullName evidence="9">Fe2OG dioxygenase domain-containing protein</fullName>
    </recommendedName>
</protein>
<keyword evidence="4" id="KW-0560">Oxidoreductase</keyword>
<proteinExistence type="predicted"/>
<evidence type="ECO:0000313" key="11">
    <source>
        <dbReference type="Proteomes" id="UP001530400"/>
    </source>
</evidence>
<evidence type="ECO:0000256" key="8">
    <source>
        <dbReference type="SAM" id="SignalP"/>
    </source>
</evidence>
<keyword evidence="7" id="KW-1133">Transmembrane helix</keyword>
<dbReference type="Pfam" id="PF13640">
    <property type="entry name" value="2OG-FeII_Oxy_3"/>
    <property type="match status" value="1"/>
</dbReference>
<name>A0ABD3NAS4_9STRA</name>
<dbReference type="EMBL" id="JALLPJ020001246">
    <property type="protein sequence ID" value="KAL3773143.1"/>
    <property type="molecule type" value="Genomic_DNA"/>
</dbReference>
<dbReference type="PANTHER" id="PTHR10869:SF226">
    <property type="entry name" value="PROLYL 4-HYDROXYLASE ALPHA SUBUNIT DOMAIN-CONTAINING PROTEIN"/>
    <property type="match status" value="1"/>
</dbReference>
<feature type="transmembrane region" description="Helical" evidence="7">
    <location>
        <begin position="475"/>
        <end position="495"/>
    </location>
</feature>
<dbReference type="InterPro" id="IPR044862">
    <property type="entry name" value="Pro_4_hyd_alph_FE2OG_OXY"/>
</dbReference>
<dbReference type="Proteomes" id="UP001530400">
    <property type="component" value="Unassembled WGS sequence"/>
</dbReference>
<dbReference type="AlphaFoldDB" id="A0ABD3NAS4"/>
<sequence>MATKHLLPLLLYTLTIHSAAATSYRTFPQRTSKEAAVVEWGHSAIISALDGAVATFGPQTSQGANFEVETGVVLADPIDGVGKGRYQPQHQADSKDGPQSDFERNYPGKLNNAAQVEGNMLIMTDAAGLSGVTMARIAKDSGAAALMVVNTDQKTGDFIYSLEPETEEEKEYADKHIDIPVIMVSLQAGNVITTATATDDSDPNEVNRGAALPERIRLYAGGDRPFFEDAMSSNPLVYLIHNMLTPEECDELLRMAEGKYEMVEDTKGVNNYLENSFASQGGSSSGGDAINVERTYLWKGAVAGKTVKDIDERMSQVMGFPAEHFSDFQVNKYVVGSKYNAHYDINDANGIMATITIFLNDVEEGGELVFSKPGDGGDPILISPKKGLAVVHHNTDENYNFDKSTVHEELVLKRGVKYVAKKFVYLNPQPTALRIVLPLLAMPFGGKLPKIVSTLQNALIEKFGYETADVYFQKIVTMIPVFLLVLMASAVSNFVSGKMKRESGAVDKKSSKKSGSSLESNGKTKAKSRSKKNN</sequence>
<evidence type="ECO:0000256" key="7">
    <source>
        <dbReference type="SAM" id="Phobius"/>
    </source>
</evidence>
<feature type="signal peptide" evidence="8">
    <location>
        <begin position="1"/>
        <end position="21"/>
    </location>
</feature>
<feature type="compositionally biased region" description="Basic residues" evidence="6">
    <location>
        <begin position="524"/>
        <end position="534"/>
    </location>
</feature>
<evidence type="ECO:0000256" key="1">
    <source>
        <dbReference type="ARBA" id="ARBA00001961"/>
    </source>
</evidence>
<evidence type="ECO:0000256" key="2">
    <source>
        <dbReference type="ARBA" id="ARBA00022723"/>
    </source>
</evidence>
<dbReference type="PROSITE" id="PS51471">
    <property type="entry name" value="FE2OG_OXY"/>
    <property type="match status" value="1"/>
</dbReference>
<dbReference type="GO" id="GO:0051213">
    <property type="term" value="F:dioxygenase activity"/>
    <property type="evidence" value="ECO:0007669"/>
    <property type="project" value="UniProtKB-KW"/>
</dbReference>
<evidence type="ECO:0000256" key="5">
    <source>
        <dbReference type="ARBA" id="ARBA00023004"/>
    </source>
</evidence>
<dbReference type="SMART" id="SM00702">
    <property type="entry name" value="P4Hc"/>
    <property type="match status" value="1"/>
</dbReference>
<dbReference type="InterPro" id="IPR045054">
    <property type="entry name" value="P4HA-like"/>
</dbReference>